<dbReference type="Gene3D" id="3.40.50.300">
    <property type="entry name" value="P-loop containing nucleotide triphosphate hydrolases"/>
    <property type="match status" value="1"/>
</dbReference>
<dbReference type="InterPro" id="IPR009000">
    <property type="entry name" value="Transl_B-barrel_sf"/>
</dbReference>
<dbReference type="CDD" id="cd01883">
    <property type="entry name" value="EF1_alpha"/>
    <property type="match status" value="1"/>
</dbReference>
<dbReference type="SUPFAM" id="SSF50465">
    <property type="entry name" value="EF-Tu/eEF-1alpha/eIF2-gamma C-terminal domain"/>
    <property type="match status" value="1"/>
</dbReference>
<comment type="subcellular location">
    <subcellularLocation>
        <location evidence="1 9">Cytoplasm</location>
    </subcellularLocation>
</comment>
<dbReference type="EC" id="3.6.5.3" evidence="9"/>
<dbReference type="CDD" id="cd03705">
    <property type="entry name" value="EF1_alpha_III"/>
    <property type="match status" value="1"/>
</dbReference>
<dbReference type="SUPFAM" id="SSF52540">
    <property type="entry name" value="P-loop containing nucleoside triphosphate hydrolases"/>
    <property type="match status" value="1"/>
</dbReference>
<dbReference type="InterPro" id="IPR004539">
    <property type="entry name" value="Transl_elong_EF1A_euk/arc"/>
</dbReference>
<evidence type="ECO:0000256" key="7">
    <source>
        <dbReference type="ARBA" id="ARBA00022917"/>
    </source>
</evidence>
<keyword evidence="9" id="KW-0378">Hydrolase</keyword>
<dbReference type="PRINTS" id="PR00315">
    <property type="entry name" value="ELONGATNFCT"/>
</dbReference>
<evidence type="ECO:0000256" key="3">
    <source>
        <dbReference type="ARBA" id="ARBA00022723"/>
    </source>
</evidence>
<dbReference type="CDD" id="cd03693">
    <property type="entry name" value="EF1_alpha_II"/>
    <property type="match status" value="1"/>
</dbReference>
<keyword evidence="5 9" id="KW-0251">Elongation factor</keyword>
<dbReference type="GO" id="GO:0005525">
    <property type="term" value="F:GTP binding"/>
    <property type="evidence" value="ECO:0007669"/>
    <property type="project" value="UniProtKB-UniRule"/>
</dbReference>
<sequence>MSSQKKEHLNLLVMGHVDNGKSTLVGHLLFLAGGLDDRTLAALEEEAKKTGKEFAKFAWLGDKLKEERERDMTIDLSFWRFETPKYFFTIIDAPGHRDFVKNMITGASQADAAILVISAKKGEYEAGMGPGGQTREHAFLAKTLGVNQVVVAVNKMDDQTVNYDQARFNEVKDGVLKFLKMIGYDTSKILAIPISGWKGDNIIKQSKNTPWYTGPTLFEALDTFVPPEKPIDKPLRIPIQDVYTITGVGTVPVGRVETGVLKKNTTVVFMPANKSGEVKDIETHHTKIEQAIPGDNIGFNVKGIGKTDVHRGDVCGDTAKPPTVADTFKGRIFVLYHPTAIAAGYTPVLHVHTATVATTFLELEKKIDPKTGAVIEEKPTFLKQGDSAIVTFKPTKPLVIEKYNELPPLGRFALRDMGRTVAAGVVLEVKPATLGK</sequence>
<dbReference type="Pfam" id="PF22594">
    <property type="entry name" value="GTP-eEF1A_C"/>
    <property type="match status" value="1"/>
</dbReference>
<evidence type="ECO:0000256" key="1">
    <source>
        <dbReference type="ARBA" id="ARBA00004496"/>
    </source>
</evidence>
<evidence type="ECO:0000256" key="4">
    <source>
        <dbReference type="ARBA" id="ARBA00022741"/>
    </source>
</evidence>
<dbReference type="Proteomes" id="UP000288215">
    <property type="component" value="Unassembled WGS sequence"/>
</dbReference>
<accession>A0A3S3S045</accession>
<dbReference type="FunFam" id="3.40.50.300:FF:000255">
    <property type="entry name" value="Elongation factor 1-alpha"/>
    <property type="match status" value="1"/>
</dbReference>
<dbReference type="HAMAP" id="MF_00118_A">
    <property type="entry name" value="EF_Tu_A"/>
    <property type="match status" value="1"/>
</dbReference>
<evidence type="ECO:0000256" key="2">
    <source>
        <dbReference type="ARBA" id="ARBA00022490"/>
    </source>
</evidence>
<dbReference type="GO" id="GO:0003746">
    <property type="term" value="F:translation elongation factor activity"/>
    <property type="evidence" value="ECO:0007669"/>
    <property type="project" value="UniProtKB-UniRule"/>
</dbReference>
<dbReference type="InterPro" id="IPR004161">
    <property type="entry name" value="EFTu-like_2"/>
</dbReference>
<dbReference type="InterPro" id="IPR000795">
    <property type="entry name" value="T_Tr_GTP-bd_dom"/>
</dbReference>
<dbReference type="NCBIfam" id="TIGR00483">
    <property type="entry name" value="EF-1_alpha"/>
    <property type="match status" value="1"/>
</dbReference>
<evidence type="ECO:0000256" key="6">
    <source>
        <dbReference type="ARBA" id="ARBA00022842"/>
    </source>
</evidence>
<feature type="binding site" evidence="9">
    <location>
        <begin position="92"/>
        <end position="96"/>
    </location>
    <ligand>
        <name>GTP</name>
        <dbReference type="ChEBI" id="CHEBI:37565"/>
    </ligand>
</feature>
<evidence type="ECO:0000313" key="12">
    <source>
        <dbReference type="Proteomes" id="UP000288215"/>
    </source>
</evidence>
<comment type="caution">
    <text evidence="11">The sequence shown here is derived from an EMBL/GenBank/DDBJ whole genome shotgun (WGS) entry which is preliminary data.</text>
</comment>
<keyword evidence="3 9" id="KW-0479">Metal-binding</keyword>
<dbReference type="FunFam" id="2.40.30.10:FF:000003">
    <property type="entry name" value="Elongation factor 1-alpha"/>
    <property type="match status" value="1"/>
</dbReference>
<feature type="binding site" evidence="9">
    <location>
        <position position="22"/>
    </location>
    <ligand>
        <name>Mg(2+)</name>
        <dbReference type="ChEBI" id="CHEBI:18420"/>
    </ligand>
</feature>
<dbReference type="InterPro" id="IPR009001">
    <property type="entry name" value="Transl_elong_EF1A/Init_IF2_C"/>
</dbReference>
<dbReference type="GO" id="GO:0000287">
    <property type="term" value="F:magnesium ion binding"/>
    <property type="evidence" value="ECO:0007669"/>
    <property type="project" value="UniProtKB-UniRule"/>
</dbReference>
<proteinExistence type="inferred from homology"/>
<dbReference type="PROSITE" id="PS51722">
    <property type="entry name" value="G_TR_2"/>
    <property type="match status" value="1"/>
</dbReference>
<comment type="similarity">
    <text evidence="9">Belongs to the TRAFAC class translation factor GTPase superfamily. Classic translation factor GTPase family. EF-Tu/EF-1A subfamily.</text>
</comment>
<dbReference type="GO" id="GO:0005737">
    <property type="term" value="C:cytoplasm"/>
    <property type="evidence" value="ECO:0007669"/>
    <property type="project" value="UniProtKB-SubCell"/>
</dbReference>
<evidence type="ECO:0000313" key="11">
    <source>
        <dbReference type="EMBL" id="RWX73501.1"/>
    </source>
</evidence>
<dbReference type="AlphaFoldDB" id="A0A3S3S045"/>
<dbReference type="PANTHER" id="PTHR23115">
    <property type="entry name" value="TRANSLATION FACTOR"/>
    <property type="match status" value="1"/>
</dbReference>
<dbReference type="Pfam" id="PF03144">
    <property type="entry name" value="GTP_EFTU_D2"/>
    <property type="match status" value="1"/>
</dbReference>
<dbReference type="FunFam" id="2.40.30.10:FF:000005">
    <property type="entry name" value="Elongation factor 1-alpha"/>
    <property type="match status" value="1"/>
</dbReference>
<protein>
    <recommendedName>
        <fullName evidence="9">Elongation factor 1-alpha</fullName>
        <shortName evidence="9">EF-1-alpha</shortName>
        <ecNumber evidence="9">3.6.5.3</ecNumber>
    </recommendedName>
    <alternativeName>
        <fullName evidence="9">Elongation factor Tu</fullName>
        <shortName evidence="9">EF-Tu</shortName>
    </alternativeName>
</protein>
<name>A0A3S3S045_METS7</name>
<dbReference type="Gene3D" id="2.40.30.10">
    <property type="entry name" value="Translation factors"/>
    <property type="match status" value="2"/>
</dbReference>
<feature type="domain" description="Tr-type G" evidence="10">
    <location>
        <begin position="6"/>
        <end position="231"/>
    </location>
</feature>
<comment type="catalytic activity">
    <reaction evidence="9">
        <text>GTP + H2O = GDP + phosphate + H(+)</text>
        <dbReference type="Rhea" id="RHEA:19669"/>
        <dbReference type="ChEBI" id="CHEBI:15377"/>
        <dbReference type="ChEBI" id="CHEBI:15378"/>
        <dbReference type="ChEBI" id="CHEBI:37565"/>
        <dbReference type="ChEBI" id="CHEBI:43474"/>
        <dbReference type="ChEBI" id="CHEBI:58189"/>
        <dbReference type="EC" id="3.6.5.3"/>
    </reaction>
</comment>
<dbReference type="InterPro" id="IPR027417">
    <property type="entry name" value="P-loop_NTPase"/>
</dbReference>
<dbReference type="EMBL" id="RXGA01000003">
    <property type="protein sequence ID" value="RWX73501.1"/>
    <property type="molecule type" value="Genomic_DNA"/>
</dbReference>
<evidence type="ECO:0000259" key="10">
    <source>
        <dbReference type="PROSITE" id="PS51722"/>
    </source>
</evidence>
<keyword evidence="4 9" id="KW-0547">Nucleotide-binding</keyword>
<feature type="binding site" evidence="9">
    <location>
        <begin position="15"/>
        <end position="22"/>
    </location>
    <ligand>
        <name>GTP</name>
        <dbReference type="ChEBI" id="CHEBI:37565"/>
    </ligand>
</feature>
<dbReference type="Pfam" id="PF00009">
    <property type="entry name" value="GTP_EFTU"/>
    <property type="match status" value="1"/>
</dbReference>
<dbReference type="SUPFAM" id="SSF50447">
    <property type="entry name" value="Translation proteins"/>
    <property type="match status" value="1"/>
</dbReference>
<reference evidence="11 12" key="1">
    <citation type="submission" date="2018-12" db="EMBL/GenBank/DDBJ databases">
        <title>The complete genome of the methanogenic archaea of the candidate phylum Verstraetearchaeota, obtained from the metagenome of underground thermal water.</title>
        <authorList>
            <person name="Kadnikov V.V."/>
            <person name="Mardanov A.V."/>
            <person name="Beletsky A.V."/>
            <person name="Karnachuk O.V."/>
            <person name="Ravin N.V."/>
        </authorList>
    </citation>
    <scope>NUCLEOTIDE SEQUENCE [LARGE SCALE GENOMIC DNA]</scope>
    <source>
        <strain evidence="11">Ch88</strain>
    </source>
</reference>
<dbReference type="InterPro" id="IPR054696">
    <property type="entry name" value="GTP-eEF1A_C"/>
</dbReference>
<organism evidence="11 12">
    <name type="scientific">Methanosuratincola subterraneus</name>
    <dbReference type="NCBI Taxonomy" id="2593994"/>
    <lineage>
        <taxon>Archaea</taxon>
        <taxon>Thermoproteota</taxon>
        <taxon>Methanosuratincolia</taxon>
        <taxon>Candidatus Methanomethylicales</taxon>
        <taxon>Candidatus Methanomethylicaceae</taxon>
        <taxon>Candidatus Methanosuratincola (ex Vanwonterghem et al. 2016)</taxon>
    </lineage>
</organism>
<dbReference type="InterPro" id="IPR050100">
    <property type="entry name" value="TRAFAC_GTPase_members"/>
</dbReference>
<evidence type="ECO:0000256" key="9">
    <source>
        <dbReference type="HAMAP-Rule" id="MF_00118"/>
    </source>
</evidence>
<evidence type="ECO:0000256" key="5">
    <source>
        <dbReference type="ARBA" id="ARBA00022768"/>
    </source>
</evidence>
<keyword evidence="2 9" id="KW-0963">Cytoplasm</keyword>
<gene>
    <name evidence="9" type="primary">tuf</name>
    <name evidence="11" type="ORF">Metus_1475</name>
</gene>
<keyword evidence="8 9" id="KW-0342">GTP-binding</keyword>
<dbReference type="NCBIfam" id="NF008969">
    <property type="entry name" value="PRK12317.1"/>
    <property type="match status" value="1"/>
</dbReference>
<feature type="binding site" evidence="9">
    <location>
        <begin position="154"/>
        <end position="157"/>
    </location>
    <ligand>
        <name>GTP</name>
        <dbReference type="ChEBI" id="CHEBI:37565"/>
    </ligand>
</feature>
<comment type="function">
    <text evidence="9">GTP hydrolase that promotes the GTP-dependent binding of aminoacyl-tRNA to the A-site of ribosomes during protein biosynthesis.</text>
</comment>
<evidence type="ECO:0000256" key="8">
    <source>
        <dbReference type="ARBA" id="ARBA00023134"/>
    </source>
</evidence>
<keyword evidence="6 9" id="KW-0460">Magnesium</keyword>
<dbReference type="GO" id="GO:0003924">
    <property type="term" value="F:GTPase activity"/>
    <property type="evidence" value="ECO:0007669"/>
    <property type="project" value="UniProtKB-UniRule"/>
</dbReference>
<keyword evidence="7 9" id="KW-0648">Protein biosynthesis</keyword>